<sequence length="298" mass="33123">MADLVLRCQYKGGKRSVVKGLKGNSTLEELQEKIWLLTDVPPHAQRILSGFPPREINCQVKSAELSSLGVRSGDTLIVEVNKMAPKVLSHTILTQEYSDTPLSRKIVPADNSCLFASMSYVMTGDVSMATDLRHLIAKCVSSDPEMYNSAFLGKDNSEYCSWIQNCDNWGGAIELSILCKYYEVEIAVVDTETERIDRFGEDGKYKNRVFLIYDGIHYDPLGVHNGTDPLPLQTVFPCSDETRLIQALKVAADAKKNRKFTNVSKFTLRCLACNTSLTGQAEAQQHAMTTGHQNFGEV</sequence>
<dbReference type="GO" id="GO:0005829">
    <property type="term" value="C:cytosol"/>
    <property type="evidence" value="ECO:0007669"/>
    <property type="project" value="TreeGrafter"/>
</dbReference>
<reference evidence="11" key="1">
    <citation type="submission" date="2022-11" db="UniProtKB">
        <authorList>
            <consortium name="EnsemblMetazoa"/>
        </authorList>
    </citation>
    <scope>IDENTIFICATION</scope>
</reference>
<dbReference type="GO" id="GO:0004843">
    <property type="term" value="F:cysteine-type deubiquitinase activity"/>
    <property type="evidence" value="ECO:0007669"/>
    <property type="project" value="UniProtKB-UniRule"/>
</dbReference>
<dbReference type="GO" id="GO:0016579">
    <property type="term" value="P:protein deubiquitination"/>
    <property type="evidence" value="ECO:0007669"/>
    <property type="project" value="TreeGrafter"/>
</dbReference>
<dbReference type="InterPro" id="IPR029071">
    <property type="entry name" value="Ubiquitin-like_domsf"/>
</dbReference>
<dbReference type="EnsemblMetazoa" id="XM_021038961.2">
    <property type="protein sequence ID" value="XP_020894620.1"/>
    <property type="gene ID" value="LOC110233644"/>
</dbReference>
<evidence type="ECO:0000313" key="11">
    <source>
        <dbReference type="EnsemblMetazoa" id="XP_020894620.1"/>
    </source>
</evidence>
<dbReference type="Pfam" id="PF02338">
    <property type="entry name" value="OTU"/>
    <property type="match status" value="1"/>
</dbReference>
<dbReference type="SUPFAM" id="SSF54236">
    <property type="entry name" value="Ubiquitin-like"/>
    <property type="match status" value="1"/>
</dbReference>
<dbReference type="SUPFAM" id="SSF54001">
    <property type="entry name" value="Cysteine proteinases"/>
    <property type="match status" value="1"/>
</dbReference>
<evidence type="ECO:0000256" key="7">
    <source>
        <dbReference type="ARBA" id="ARBA00022807"/>
    </source>
</evidence>
<dbReference type="GO" id="GO:0036503">
    <property type="term" value="P:ERAD pathway"/>
    <property type="evidence" value="ECO:0007669"/>
    <property type="project" value="TreeGrafter"/>
</dbReference>
<name>A0A913WV75_EXADI</name>
<dbReference type="PANTHER" id="PTHR13312">
    <property type="entry name" value="HIV-INDUCED PROTEIN-7-LIKE PROTEASE"/>
    <property type="match status" value="1"/>
</dbReference>
<accession>A0A913WV75</accession>
<protein>
    <recommendedName>
        <fullName evidence="9">Ubiquitin thioesterase OTU</fullName>
        <ecNumber evidence="9">3.4.19.12</ecNumber>
    </recommendedName>
</protein>
<comment type="catalytic activity">
    <reaction evidence="1 9">
        <text>Thiol-dependent hydrolysis of ester, thioester, amide, peptide and isopeptide bonds formed by the C-terminal Gly of ubiquitin (a 76-residue protein attached to proteins as an intracellular targeting signal).</text>
        <dbReference type="EC" id="3.4.19.12"/>
    </reaction>
</comment>
<evidence type="ECO:0000256" key="9">
    <source>
        <dbReference type="RuleBase" id="RU367104"/>
    </source>
</evidence>
<keyword evidence="4" id="KW-0863">Zinc-finger</keyword>
<keyword evidence="7 9" id="KW-0788">Thiol protease</keyword>
<evidence type="ECO:0000256" key="1">
    <source>
        <dbReference type="ARBA" id="ARBA00000707"/>
    </source>
</evidence>
<dbReference type="GO" id="GO:0008270">
    <property type="term" value="F:zinc ion binding"/>
    <property type="evidence" value="ECO:0007669"/>
    <property type="project" value="UniProtKB-KW"/>
</dbReference>
<comment type="function">
    <text evidence="9">Hydrolase that can remove conjugated ubiquitin from proteins and may therefore play an important regulatory role at the level of protein turnover by preventing degradation.</text>
</comment>
<dbReference type="OMA" id="VDEYCAW"/>
<dbReference type="GO" id="GO:0005634">
    <property type="term" value="C:nucleus"/>
    <property type="evidence" value="ECO:0007669"/>
    <property type="project" value="TreeGrafter"/>
</dbReference>
<evidence type="ECO:0000256" key="5">
    <source>
        <dbReference type="ARBA" id="ARBA00022786"/>
    </source>
</evidence>
<dbReference type="InterPro" id="IPR003323">
    <property type="entry name" value="OTU_dom"/>
</dbReference>
<keyword evidence="12" id="KW-1185">Reference proteome</keyword>
<dbReference type="EC" id="3.4.19.12" evidence="9"/>
<dbReference type="InterPro" id="IPR057766">
    <property type="entry name" value="Znf-C2H2_OTU1-like_C"/>
</dbReference>
<dbReference type="Pfam" id="PF24560">
    <property type="entry name" value="zf-C2H2_OTU1_C"/>
    <property type="match status" value="1"/>
</dbReference>
<keyword evidence="5 9" id="KW-0833">Ubl conjugation pathway</keyword>
<dbReference type="OrthoDB" id="65596at2759"/>
<dbReference type="PANTHER" id="PTHR13312:SF0">
    <property type="entry name" value="UBIQUITIN THIOESTERASE OTU1"/>
    <property type="match status" value="1"/>
</dbReference>
<keyword evidence="8" id="KW-0862">Zinc</keyword>
<dbReference type="InterPro" id="IPR048857">
    <property type="entry name" value="OTU1_Ubl"/>
</dbReference>
<dbReference type="InterPro" id="IPR038765">
    <property type="entry name" value="Papain-like_cys_pep_sf"/>
</dbReference>
<dbReference type="Pfam" id="PF21403">
    <property type="entry name" value="OTU1_UBXL"/>
    <property type="match status" value="1"/>
</dbReference>
<dbReference type="Proteomes" id="UP000887567">
    <property type="component" value="Unplaced"/>
</dbReference>
<dbReference type="CDD" id="cd17059">
    <property type="entry name" value="Ubl_OTU1"/>
    <property type="match status" value="1"/>
</dbReference>
<organism evidence="11 12">
    <name type="scientific">Exaiptasia diaphana</name>
    <name type="common">Tropical sea anemone</name>
    <name type="synonym">Aiptasia pulchella</name>
    <dbReference type="NCBI Taxonomy" id="2652724"/>
    <lineage>
        <taxon>Eukaryota</taxon>
        <taxon>Metazoa</taxon>
        <taxon>Cnidaria</taxon>
        <taxon>Anthozoa</taxon>
        <taxon>Hexacorallia</taxon>
        <taxon>Actiniaria</taxon>
        <taxon>Aiptasiidae</taxon>
        <taxon>Exaiptasia</taxon>
    </lineage>
</organism>
<evidence type="ECO:0000256" key="8">
    <source>
        <dbReference type="ARBA" id="ARBA00022833"/>
    </source>
</evidence>
<evidence type="ECO:0000256" key="2">
    <source>
        <dbReference type="ARBA" id="ARBA00022670"/>
    </source>
</evidence>
<evidence type="ECO:0000259" key="10">
    <source>
        <dbReference type="PROSITE" id="PS50802"/>
    </source>
</evidence>
<keyword evidence="9" id="KW-0963">Cytoplasm</keyword>
<dbReference type="RefSeq" id="XP_020894620.1">
    <property type="nucleotide sequence ID" value="XM_021038961.2"/>
</dbReference>
<dbReference type="Gene3D" id="3.10.20.90">
    <property type="entry name" value="Phosphatidylinositol 3-kinase Catalytic Subunit, Chain A, domain 1"/>
    <property type="match status" value="1"/>
</dbReference>
<proteinExistence type="predicted"/>
<dbReference type="PROSITE" id="PS50802">
    <property type="entry name" value="OTU"/>
    <property type="match status" value="1"/>
</dbReference>
<evidence type="ECO:0000313" key="12">
    <source>
        <dbReference type="Proteomes" id="UP000887567"/>
    </source>
</evidence>
<comment type="subcellular location">
    <subcellularLocation>
        <location evidence="9">Cytoplasm</location>
    </subcellularLocation>
</comment>
<keyword evidence="3" id="KW-0479">Metal-binding</keyword>
<evidence type="ECO:0000256" key="3">
    <source>
        <dbReference type="ARBA" id="ARBA00022723"/>
    </source>
</evidence>
<feature type="domain" description="OTU" evidence="10">
    <location>
        <begin position="102"/>
        <end position="224"/>
    </location>
</feature>
<dbReference type="GeneID" id="110233644"/>
<evidence type="ECO:0000256" key="6">
    <source>
        <dbReference type="ARBA" id="ARBA00022801"/>
    </source>
</evidence>
<evidence type="ECO:0000256" key="4">
    <source>
        <dbReference type="ARBA" id="ARBA00022771"/>
    </source>
</evidence>
<dbReference type="GO" id="GO:0030968">
    <property type="term" value="P:endoplasmic reticulum unfolded protein response"/>
    <property type="evidence" value="ECO:0007669"/>
    <property type="project" value="TreeGrafter"/>
</dbReference>
<keyword evidence="2" id="KW-0645">Protease</keyword>
<dbReference type="AlphaFoldDB" id="A0A913WV75"/>
<keyword evidence="6 9" id="KW-0378">Hydrolase</keyword>
<dbReference type="KEGG" id="epa:110233644"/>
<dbReference type="Gene3D" id="3.90.70.80">
    <property type="match status" value="1"/>
</dbReference>
<dbReference type="CDD" id="cd22745">
    <property type="entry name" value="OTU_OTU1"/>
    <property type="match status" value="1"/>
</dbReference>
<dbReference type="FunFam" id="3.10.20.90:FF:000096">
    <property type="entry name" value="Ubiquitin thioesterase OTU1"/>
    <property type="match status" value="1"/>
</dbReference>